<name>A0A8C6WTU2_9GOBI</name>
<dbReference type="PANTHER" id="PTHR46939:SF1">
    <property type="entry name" value="ZINC FINGER CCHC DOMAIN-CONTAINING PROTEIN 2"/>
    <property type="match status" value="1"/>
</dbReference>
<feature type="domain" description="SMAUG/ZCCHC2-like PHAT" evidence="3">
    <location>
        <begin position="83"/>
        <end position="206"/>
    </location>
</feature>
<dbReference type="PANTHER" id="PTHR46939">
    <property type="entry name" value="ZINC FINGER CCHC DOMAIN-CONTAINING PROTEIN 2"/>
    <property type="match status" value="1"/>
</dbReference>
<feature type="region of interest" description="Disordered" evidence="1">
    <location>
        <begin position="455"/>
        <end position="519"/>
    </location>
</feature>
<feature type="compositionally biased region" description="Low complexity" evidence="1">
    <location>
        <begin position="795"/>
        <end position="804"/>
    </location>
</feature>
<feature type="region of interest" description="Disordered" evidence="1">
    <location>
        <begin position="373"/>
        <end position="443"/>
    </location>
</feature>
<evidence type="ECO:0000256" key="1">
    <source>
        <dbReference type="SAM" id="MobiDB-lite"/>
    </source>
</evidence>
<evidence type="ECO:0000259" key="3">
    <source>
        <dbReference type="Pfam" id="PF26034"/>
    </source>
</evidence>
<feature type="region of interest" description="Disordered" evidence="1">
    <location>
        <begin position="795"/>
        <end position="816"/>
    </location>
</feature>
<dbReference type="Pfam" id="PF26034">
    <property type="entry name" value="PHAT_SMAUG"/>
    <property type="match status" value="1"/>
</dbReference>
<feature type="compositionally biased region" description="Low complexity" evidence="1">
    <location>
        <begin position="718"/>
        <end position="737"/>
    </location>
</feature>
<dbReference type="Ensembl" id="ENSNMLT00000034682.1">
    <property type="protein sequence ID" value="ENSNMLP00000031120.1"/>
    <property type="gene ID" value="ENSNMLG00000019570.1"/>
</dbReference>
<evidence type="ECO:0000313" key="4">
    <source>
        <dbReference type="Ensembl" id="ENSNMLP00000031120.1"/>
    </source>
</evidence>
<evidence type="ECO:0008006" key="6">
    <source>
        <dbReference type="Google" id="ProtNLM"/>
    </source>
</evidence>
<sequence>MPKMKLLLNTSEDEPAVRRAVCASAGPHHRLNKEAVFEWFGLHLDPVRRLEFMCGLLHMCQPLELRFLGSYLEDLARKDYHILRDFECRANTPSELGNLTDVTDPVVRSKMLVCLSLLGSDSRECAGILFQTLGRVDPAYFSKTSDYCLAPSRVSRCQDGGEAPVDGGSEAAALEQLALLFTMASLHPAFHFHQRQMLRAQLDKIHFTVEEQRQSVLRRTAQTLELPTQGQEHVPLSVVDLAESGAPHTSCQSHRFNCEAPQKEAVHIERIVLRSILRTKVDREYNFEVMWSDSSCSSVTKTHSELENFLLKLPKDQCNESFERGLLQLLKKEENKRTEEQLRNHFLSAPPVFTQSTRVWCFFTADGGRCPGSRQAYHEPGSDGSSQDEEPFVEDYKKHRNKSPSLETPVESLAAQRGESISTSRTLAMHRGKGKPKGAPNGSLAATLQWKADVASGPDTVGESSSERSSVASSPQHRATDSLDSEEDQHSAWRPVPPYAESRSAHSAETMGTVPLSSHSLQSQMEAIRAECTDTSALPFMPYSLPPGATSFPSGAPPLLPGAPTLSKPCPGPVRMHLPPAMAGPGLVMEPEKGDLLPTFGVSPMSLPASDSSGIQPLVQRFKSLSHVAGSTATPPCVPQLHCPPPSEPSVCPPACLRYLPIFSHLCHARIHLQGQCASGGDVPNQAPSLKPGGGRSPCCSSGAHTHPGPAPSPSPALTPSMAHSSCTSSSPSVDGSVDGPGQRALPVLSCGVCGCQCAGCPVSASPLFFHQVGAGARPMLGMPHLFPLTNYLPQAQAPHQPQPNGTTLPPSTPPTARCTPTPTCWEFSSKWHSRSVTACTLTPSTAQWVCCL</sequence>
<accession>A0A8C6WTU2</accession>
<evidence type="ECO:0000259" key="2">
    <source>
        <dbReference type="Pfam" id="PF25479"/>
    </source>
</evidence>
<dbReference type="InterPro" id="IPR057327">
    <property type="entry name" value="Vts1_dom"/>
</dbReference>
<dbReference type="InterPro" id="IPR042793">
    <property type="entry name" value="ZCCHC2"/>
</dbReference>
<dbReference type="Proteomes" id="UP000694523">
    <property type="component" value="Unplaced"/>
</dbReference>
<organism evidence="4 5">
    <name type="scientific">Neogobius melanostomus</name>
    <name type="common">round goby</name>
    <dbReference type="NCBI Taxonomy" id="47308"/>
    <lineage>
        <taxon>Eukaryota</taxon>
        <taxon>Metazoa</taxon>
        <taxon>Chordata</taxon>
        <taxon>Craniata</taxon>
        <taxon>Vertebrata</taxon>
        <taxon>Euteleostomi</taxon>
        <taxon>Actinopterygii</taxon>
        <taxon>Neopterygii</taxon>
        <taxon>Teleostei</taxon>
        <taxon>Neoteleostei</taxon>
        <taxon>Acanthomorphata</taxon>
        <taxon>Gobiaria</taxon>
        <taxon>Gobiiformes</taxon>
        <taxon>Gobioidei</taxon>
        <taxon>Gobiidae</taxon>
        <taxon>Benthophilinae</taxon>
        <taxon>Neogobiini</taxon>
        <taxon>Neogobius</taxon>
    </lineage>
</organism>
<feature type="compositionally biased region" description="Low complexity" evidence="1">
    <location>
        <begin position="697"/>
        <end position="708"/>
    </location>
</feature>
<dbReference type="AlphaFoldDB" id="A0A8C6WTU2"/>
<proteinExistence type="predicted"/>
<dbReference type="Pfam" id="PF25479">
    <property type="entry name" value="Vts1"/>
    <property type="match status" value="1"/>
</dbReference>
<protein>
    <recommendedName>
        <fullName evidence="6">Zinc finger CCHC domain-containing protein 2</fullName>
    </recommendedName>
</protein>
<feature type="region of interest" description="Disordered" evidence="1">
    <location>
        <begin position="688"/>
        <end position="739"/>
    </location>
</feature>
<reference evidence="4" key="2">
    <citation type="submission" date="2025-09" db="UniProtKB">
        <authorList>
            <consortium name="Ensembl"/>
        </authorList>
    </citation>
    <scope>IDENTIFICATION</scope>
</reference>
<evidence type="ECO:0000313" key="5">
    <source>
        <dbReference type="Proteomes" id="UP000694523"/>
    </source>
</evidence>
<dbReference type="InterPro" id="IPR058599">
    <property type="entry name" value="PHAT_Smg/ZCCHC2-like"/>
</dbReference>
<reference evidence="4" key="1">
    <citation type="submission" date="2025-08" db="UniProtKB">
        <authorList>
            <consortium name="Ensembl"/>
        </authorList>
    </citation>
    <scope>IDENTIFICATION</scope>
</reference>
<keyword evidence="5" id="KW-1185">Reference proteome</keyword>
<feature type="domain" description="RNA-binding protein vts1-like alpha-helical" evidence="2">
    <location>
        <begin position="33"/>
        <end position="78"/>
    </location>
</feature>